<reference evidence="7" key="1">
    <citation type="submission" date="2025-08" db="UniProtKB">
        <authorList>
            <consortium name="Ensembl"/>
        </authorList>
    </citation>
    <scope>IDENTIFICATION</scope>
</reference>
<protein>
    <submittedName>
        <fullName evidence="7">Probable G-protein coupled receptor 148</fullName>
    </submittedName>
</protein>
<dbReference type="InterPro" id="IPR017452">
    <property type="entry name" value="GPCR_Rhodpsn_7TM"/>
</dbReference>
<evidence type="ECO:0000256" key="3">
    <source>
        <dbReference type="ARBA" id="ARBA00022989"/>
    </source>
</evidence>
<evidence type="ECO:0000259" key="6">
    <source>
        <dbReference type="PROSITE" id="PS50262"/>
    </source>
</evidence>
<keyword evidence="2 5" id="KW-0812">Transmembrane</keyword>
<dbReference type="Pfam" id="PF00001">
    <property type="entry name" value="7tm_1"/>
    <property type="match status" value="1"/>
</dbReference>
<dbReference type="GO" id="GO:0004930">
    <property type="term" value="F:G protein-coupled receptor activity"/>
    <property type="evidence" value="ECO:0007669"/>
    <property type="project" value="InterPro"/>
</dbReference>
<accession>A0A3B3T077</accession>
<dbReference type="GO" id="GO:0004984">
    <property type="term" value="F:olfactory receptor activity"/>
    <property type="evidence" value="ECO:0007669"/>
    <property type="project" value="TreeGrafter"/>
</dbReference>
<dbReference type="Proteomes" id="UP000261540">
    <property type="component" value="Unplaced"/>
</dbReference>
<dbReference type="CDD" id="cd00637">
    <property type="entry name" value="7tm_classA_rhodopsin-like"/>
    <property type="match status" value="1"/>
</dbReference>
<dbReference type="Ensembl" id="ENSPKIT00000017011.1">
    <property type="protein sequence ID" value="ENSPKIP00000036070.1"/>
    <property type="gene ID" value="ENSPKIG00000014777.1"/>
</dbReference>
<feature type="transmembrane region" description="Helical" evidence="5">
    <location>
        <begin position="53"/>
        <end position="76"/>
    </location>
</feature>
<dbReference type="PROSITE" id="PS50262">
    <property type="entry name" value="G_PROTEIN_RECEP_F1_2"/>
    <property type="match status" value="1"/>
</dbReference>
<comment type="subcellular location">
    <subcellularLocation>
        <location evidence="1">Membrane</location>
    </subcellularLocation>
</comment>
<keyword evidence="8" id="KW-1185">Reference proteome</keyword>
<evidence type="ECO:0000313" key="7">
    <source>
        <dbReference type="Ensembl" id="ENSPKIP00000036070.1"/>
    </source>
</evidence>
<dbReference type="AlphaFoldDB" id="A0A3B3T077"/>
<dbReference type="PANTHER" id="PTHR26451">
    <property type="entry name" value="G_PROTEIN_RECEP_F1_2 DOMAIN-CONTAINING PROTEIN"/>
    <property type="match status" value="1"/>
</dbReference>
<evidence type="ECO:0000256" key="2">
    <source>
        <dbReference type="ARBA" id="ARBA00022692"/>
    </source>
</evidence>
<dbReference type="GO" id="GO:0016020">
    <property type="term" value="C:membrane"/>
    <property type="evidence" value="ECO:0007669"/>
    <property type="project" value="UniProtKB-SubCell"/>
</dbReference>
<dbReference type="GeneTree" id="ENSGT01030000235043"/>
<evidence type="ECO:0000313" key="8">
    <source>
        <dbReference type="Proteomes" id="UP000261540"/>
    </source>
</evidence>
<organism evidence="7 8">
    <name type="scientific">Paramormyrops kingsleyae</name>
    <dbReference type="NCBI Taxonomy" id="1676925"/>
    <lineage>
        <taxon>Eukaryota</taxon>
        <taxon>Metazoa</taxon>
        <taxon>Chordata</taxon>
        <taxon>Craniata</taxon>
        <taxon>Vertebrata</taxon>
        <taxon>Euteleostomi</taxon>
        <taxon>Actinopterygii</taxon>
        <taxon>Neopterygii</taxon>
        <taxon>Teleostei</taxon>
        <taxon>Osteoglossocephala</taxon>
        <taxon>Osteoglossomorpha</taxon>
        <taxon>Osteoglossiformes</taxon>
        <taxon>Mormyridae</taxon>
        <taxon>Paramormyrops</taxon>
    </lineage>
</organism>
<dbReference type="KEGG" id="pki:111847415"/>
<dbReference type="GO" id="GO:0005549">
    <property type="term" value="F:odorant binding"/>
    <property type="evidence" value="ECO:0007669"/>
    <property type="project" value="TreeGrafter"/>
</dbReference>
<keyword evidence="3 5" id="KW-1133">Transmembrane helix</keyword>
<dbReference type="OrthoDB" id="9943226at2759"/>
<reference evidence="7" key="2">
    <citation type="submission" date="2025-09" db="UniProtKB">
        <authorList>
            <consortium name="Ensembl"/>
        </authorList>
    </citation>
    <scope>IDENTIFICATION</scope>
</reference>
<dbReference type="InterPro" id="IPR052921">
    <property type="entry name" value="GPCR1_Superfamily_Member"/>
</dbReference>
<feature type="transmembrane region" description="Helical" evidence="5">
    <location>
        <begin position="261"/>
        <end position="282"/>
    </location>
</feature>
<feature type="transmembrane region" description="Helical" evidence="5">
    <location>
        <begin position="220"/>
        <end position="240"/>
    </location>
</feature>
<evidence type="ECO:0000256" key="5">
    <source>
        <dbReference type="SAM" id="Phobius"/>
    </source>
</evidence>
<keyword evidence="4 5" id="KW-0472">Membrane</keyword>
<dbReference type="SUPFAM" id="SSF81321">
    <property type="entry name" value="Family A G protein-coupled receptor-like"/>
    <property type="match status" value="1"/>
</dbReference>
<feature type="domain" description="G-protein coupled receptors family 1 profile" evidence="6">
    <location>
        <begin position="68"/>
        <end position="320"/>
    </location>
</feature>
<evidence type="ECO:0000256" key="1">
    <source>
        <dbReference type="ARBA" id="ARBA00004370"/>
    </source>
</evidence>
<dbReference type="PANTHER" id="PTHR26451:SF1002">
    <property type="entry name" value="G-PROTEIN COUPLED RECEPTOR 148-RELATED"/>
    <property type="match status" value="1"/>
</dbReference>
<name>A0A3B3T077_9TELE</name>
<feature type="transmembrane region" description="Helical" evidence="5">
    <location>
        <begin position="128"/>
        <end position="150"/>
    </location>
</feature>
<feature type="transmembrane region" description="Helical" evidence="5">
    <location>
        <begin position="88"/>
        <end position="108"/>
    </location>
</feature>
<feature type="transmembrane region" description="Helical" evidence="5">
    <location>
        <begin position="170"/>
        <end position="188"/>
    </location>
</feature>
<dbReference type="InterPro" id="IPR000276">
    <property type="entry name" value="GPCR_Rhodpsn"/>
</dbReference>
<evidence type="ECO:0000256" key="4">
    <source>
        <dbReference type="ARBA" id="ARBA00023136"/>
    </source>
</evidence>
<sequence>MFSGALGRSSLPFPQQLGTRTWAGRVAPHDPDRGPTMHNSTWLEGVRHWNMDLFLIPAVTLTALTLAADSLLLACILCSRALRRETRYLLLANALAADTVFLAFNMAVVSCNALGAGVPRLACELLTAASITAYCCGILSITLMVLDTYVAVRWPLHYQRLLSPARTRRILLGTWILSTMYPASQVIVMEVTQSAVPWDHTPCLFVTLLGSASGNMMVGIHMYCSVGVILCGSLIVYFYARLYVITRTSGIWRSRYSRARVTLLAHATMLLLHFGPGLVFSVELTLFQSRTLGHRQLLLMNMLNTHLLTLLPRAGAPYLYGLRYRDISDTLLNLFRGRSQVTVA</sequence>
<dbReference type="Gene3D" id="1.20.1070.10">
    <property type="entry name" value="Rhodopsin 7-helix transmembrane proteins"/>
    <property type="match status" value="1"/>
</dbReference>
<proteinExistence type="predicted"/>